<proteinExistence type="predicted"/>
<dbReference type="InParanoid" id="B9TGD6"/>
<organism evidence="1 2">
    <name type="scientific">Ricinus communis</name>
    <name type="common">Castor bean</name>
    <dbReference type="NCBI Taxonomy" id="3988"/>
    <lineage>
        <taxon>Eukaryota</taxon>
        <taxon>Viridiplantae</taxon>
        <taxon>Streptophyta</taxon>
        <taxon>Embryophyta</taxon>
        <taxon>Tracheophyta</taxon>
        <taxon>Spermatophyta</taxon>
        <taxon>Magnoliopsida</taxon>
        <taxon>eudicotyledons</taxon>
        <taxon>Gunneridae</taxon>
        <taxon>Pentapetalae</taxon>
        <taxon>rosids</taxon>
        <taxon>fabids</taxon>
        <taxon>Malpighiales</taxon>
        <taxon>Euphorbiaceae</taxon>
        <taxon>Acalyphoideae</taxon>
        <taxon>Acalypheae</taxon>
        <taxon>Ricinus</taxon>
    </lineage>
</organism>
<reference evidence="2" key="1">
    <citation type="journal article" date="2010" name="Nat. Biotechnol.">
        <title>Draft genome sequence of the oilseed species Ricinus communis.</title>
        <authorList>
            <person name="Chan A.P."/>
            <person name="Crabtree J."/>
            <person name="Zhao Q."/>
            <person name="Lorenzi H."/>
            <person name="Orvis J."/>
            <person name="Puiu D."/>
            <person name="Melake-Berhan A."/>
            <person name="Jones K.M."/>
            <person name="Redman J."/>
            <person name="Chen G."/>
            <person name="Cahoon E.B."/>
            <person name="Gedil M."/>
            <person name="Stanke M."/>
            <person name="Haas B.J."/>
            <person name="Wortman J.R."/>
            <person name="Fraser-Liggett C.M."/>
            <person name="Ravel J."/>
            <person name="Rabinowicz P.D."/>
        </authorList>
    </citation>
    <scope>NUCLEOTIDE SEQUENCE [LARGE SCALE GENOMIC DNA]</scope>
    <source>
        <strain evidence="2">cv. Hale</strain>
    </source>
</reference>
<evidence type="ECO:0000313" key="2">
    <source>
        <dbReference type="Proteomes" id="UP000008311"/>
    </source>
</evidence>
<keyword evidence="2" id="KW-1185">Reference proteome</keyword>
<evidence type="ECO:0000313" key="1">
    <source>
        <dbReference type="EMBL" id="EEF25076.1"/>
    </source>
</evidence>
<protein>
    <submittedName>
        <fullName evidence="1">Uncharacterized protein</fullName>
    </submittedName>
</protein>
<dbReference type="Proteomes" id="UP000008311">
    <property type="component" value="Unassembled WGS sequence"/>
</dbReference>
<accession>B9TGD6</accession>
<dbReference type="AlphaFoldDB" id="B9TGD6"/>
<name>B9TGD6_RICCO</name>
<dbReference type="EMBL" id="EQ980583">
    <property type="protein sequence ID" value="EEF25076.1"/>
    <property type="molecule type" value="Genomic_DNA"/>
</dbReference>
<sequence length="69" mass="7663">MAKRSLIFTFAPEPTVVEGFDRRVVESVSAARWQYPFCPTDRPCSRTRGTSYGTEPGCFWKASVGGRSA</sequence>
<gene>
    <name evidence="1" type="ORF">RCOM_1843650</name>
</gene>